<dbReference type="EC" id="4.1.1.112" evidence="9"/>
<comment type="subunit">
    <text evidence="3 9">Homotrimer.</text>
</comment>
<evidence type="ECO:0000256" key="5">
    <source>
        <dbReference type="ARBA" id="ARBA00023239"/>
    </source>
</evidence>
<comment type="catalytic activity">
    <reaction evidence="7 9">
        <text>oxaloacetate + H(+) = pyruvate + CO2</text>
        <dbReference type="Rhea" id="RHEA:15641"/>
        <dbReference type="ChEBI" id="CHEBI:15361"/>
        <dbReference type="ChEBI" id="CHEBI:15378"/>
        <dbReference type="ChEBI" id="CHEBI:16452"/>
        <dbReference type="ChEBI" id="CHEBI:16526"/>
        <dbReference type="EC" id="4.1.1.112"/>
    </reaction>
</comment>
<dbReference type="eggNOG" id="ENOG502S32I">
    <property type="taxonomic scope" value="Eukaryota"/>
</dbReference>
<protein>
    <recommendedName>
        <fullName evidence="9">4-hydroxy-4-methyl-2-oxoglutarate aldolase</fullName>
        <shortName evidence="9">HMG aldolase</shortName>
        <ecNumber evidence="9">4.1.1.112</ecNumber>
        <ecNumber evidence="9">4.1.3.17</ecNumber>
    </recommendedName>
    <alternativeName>
        <fullName evidence="9">Oxaloacetate decarboxylase</fullName>
    </alternativeName>
</protein>
<evidence type="ECO:0000256" key="6">
    <source>
        <dbReference type="ARBA" id="ARBA00025046"/>
    </source>
</evidence>
<evidence type="ECO:0000256" key="7">
    <source>
        <dbReference type="ARBA" id="ARBA00047973"/>
    </source>
</evidence>
<dbReference type="STRING" id="595528.A0A0D2X2Y6"/>
<dbReference type="InterPro" id="IPR010203">
    <property type="entry name" value="RraA"/>
</dbReference>
<dbReference type="PANTHER" id="PTHR33254">
    <property type="entry name" value="4-HYDROXY-4-METHYL-2-OXOGLUTARATE ALDOLASE 3-RELATED"/>
    <property type="match status" value="1"/>
</dbReference>
<dbReference type="GO" id="GO:0046872">
    <property type="term" value="F:metal ion binding"/>
    <property type="evidence" value="ECO:0007669"/>
    <property type="project" value="UniProtKB-KW"/>
</dbReference>
<feature type="binding site" evidence="8">
    <location>
        <begin position="80"/>
        <end position="83"/>
    </location>
    <ligand>
        <name>substrate</name>
    </ligand>
</feature>
<gene>
    <name evidence="10" type="ORF">CAOG_004173</name>
</gene>
<evidence type="ECO:0000256" key="4">
    <source>
        <dbReference type="ARBA" id="ARBA00022723"/>
    </source>
</evidence>
<evidence type="ECO:0000256" key="9">
    <source>
        <dbReference type="RuleBase" id="RU004338"/>
    </source>
</evidence>
<comment type="cofactor">
    <cofactor evidence="8">
        <name>Mg(2+)</name>
        <dbReference type="ChEBI" id="CHEBI:18420"/>
    </cofactor>
</comment>
<keyword evidence="11" id="KW-1185">Reference proteome</keyword>
<dbReference type="SUPFAM" id="SSF89562">
    <property type="entry name" value="RraA-like"/>
    <property type="match status" value="1"/>
</dbReference>
<organism evidence="10 11">
    <name type="scientific">Capsaspora owczarzaki (strain ATCC 30864)</name>
    <dbReference type="NCBI Taxonomy" id="595528"/>
    <lineage>
        <taxon>Eukaryota</taxon>
        <taxon>Filasterea</taxon>
        <taxon>Capsaspora</taxon>
    </lineage>
</organism>
<dbReference type="Pfam" id="PF03737">
    <property type="entry name" value="RraA-like"/>
    <property type="match status" value="1"/>
</dbReference>
<name>A0A0D2X2Y6_CAPO3</name>
<accession>A0A0D2X2Y6</accession>
<dbReference type="InterPro" id="IPR005493">
    <property type="entry name" value="RraA/RraA-like"/>
</dbReference>
<dbReference type="GO" id="GO:0051252">
    <property type="term" value="P:regulation of RNA metabolic process"/>
    <property type="evidence" value="ECO:0007669"/>
    <property type="project" value="InterPro"/>
</dbReference>
<evidence type="ECO:0000256" key="2">
    <source>
        <dbReference type="ARBA" id="ARBA00008621"/>
    </source>
</evidence>
<feature type="binding site" evidence="8">
    <location>
        <position position="103"/>
    </location>
    <ligand>
        <name>Mg(2+)</name>
        <dbReference type="ChEBI" id="CHEBI:18420"/>
    </ligand>
</feature>
<dbReference type="Proteomes" id="UP000008743">
    <property type="component" value="Unassembled WGS sequence"/>
</dbReference>
<comment type="cofactor">
    <cofactor evidence="9">
        <name>a divalent metal cation</name>
        <dbReference type="ChEBI" id="CHEBI:60240"/>
    </cofactor>
</comment>
<feature type="binding site" evidence="8">
    <location>
        <position position="102"/>
    </location>
    <ligand>
        <name>substrate</name>
    </ligand>
</feature>
<comment type="catalytic activity">
    <reaction evidence="1 9">
        <text>4-hydroxy-4-methyl-2-oxoglutarate = 2 pyruvate</text>
        <dbReference type="Rhea" id="RHEA:22748"/>
        <dbReference type="ChEBI" id="CHEBI:15361"/>
        <dbReference type="ChEBI" id="CHEBI:58276"/>
        <dbReference type="EC" id="4.1.3.17"/>
    </reaction>
</comment>
<evidence type="ECO:0000256" key="1">
    <source>
        <dbReference type="ARBA" id="ARBA00001342"/>
    </source>
</evidence>
<proteinExistence type="inferred from homology"/>
<dbReference type="GO" id="GO:0047443">
    <property type="term" value="F:4-hydroxy-4-methyl-2-oxoglutarate aldolase activity"/>
    <property type="evidence" value="ECO:0007669"/>
    <property type="project" value="UniProtKB-EC"/>
</dbReference>
<comment type="function">
    <text evidence="6 9">Catalyzes the aldol cleavage of 4-hydroxy-4-methyl-2-oxoglutarate (HMG) into 2 molecules of pyruvate. Also contains a secondary oxaloacetate (OAA) decarboxylase activity due to the common pyruvate enolate transition state formed following C-C bond cleavage in the retro-aldol and decarboxylation reactions.</text>
</comment>
<dbReference type="OrthoDB" id="1476984at2759"/>
<dbReference type="InParanoid" id="A0A0D2X2Y6"/>
<evidence type="ECO:0000256" key="8">
    <source>
        <dbReference type="PIRSR" id="PIRSR605493-1"/>
    </source>
</evidence>
<reference evidence="11" key="1">
    <citation type="submission" date="2011-02" db="EMBL/GenBank/DDBJ databases">
        <title>The Genome Sequence of Capsaspora owczarzaki ATCC 30864.</title>
        <authorList>
            <person name="Russ C."/>
            <person name="Cuomo C."/>
            <person name="Burger G."/>
            <person name="Gray M.W."/>
            <person name="Holland P.W.H."/>
            <person name="King N."/>
            <person name="Lang F.B.F."/>
            <person name="Roger A.J."/>
            <person name="Ruiz-Trillo I."/>
            <person name="Young S.K."/>
            <person name="Zeng Q."/>
            <person name="Gargeya S."/>
            <person name="Alvarado L."/>
            <person name="Berlin A."/>
            <person name="Chapman S.B."/>
            <person name="Chen Z."/>
            <person name="Freedman E."/>
            <person name="Gellesch M."/>
            <person name="Goldberg J."/>
            <person name="Griggs A."/>
            <person name="Gujja S."/>
            <person name="Heilman E."/>
            <person name="Heiman D."/>
            <person name="Howarth C."/>
            <person name="Mehta T."/>
            <person name="Neiman D."/>
            <person name="Pearson M."/>
            <person name="Roberts A."/>
            <person name="Saif S."/>
            <person name="Shea T."/>
            <person name="Shenoy N."/>
            <person name="Sisk P."/>
            <person name="Stolte C."/>
            <person name="Sykes S."/>
            <person name="White J."/>
            <person name="Yandava C."/>
            <person name="Haas B."/>
            <person name="Nusbaum C."/>
            <person name="Birren B."/>
        </authorList>
    </citation>
    <scope>NUCLEOTIDE SEQUENCE</scope>
    <source>
        <strain evidence="11">ATCC 30864</strain>
    </source>
</reference>
<dbReference type="NCBIfam" id="NF006875">
    <property type="entry name" value="PRK09372.1"/>
    <property type="match status" value="1"/>
</dbReference>
<evidence type="ECO:0000256" key="3">
    <source>
        <dbReference type="ARBA" id="ARBA00011233"/>
    </source>
</evidence>
<evidence type="ECO:0000313" key="10">
    <source>
        <dbReference type="EMBL" id="KJE93374.1"/>
    </source>
</evidence>
<dbReference type="PANTHER" id="PTHR33254:SF4">
    <property type="entry name" value="4-HYDROXY-4-METHYL-2-OXOGLUTARATE ALDOLASE 3-RELATED"/>
    <property type="match status" value="1"/>
</dbReference>
<dbReference type="PhylomeDB" id="A0A0D2X2Y6"/>
<keyword evidence="5 9" id="KW-0456">Lyase</keyword>
<dbReference type="EC" id="4.1.3.17" evidence="9"/>
<dbReference type="NCBIfam" id="TIGR01935">
    <property type="entry name" value="NOT-MenG"/>
    <property type="match status" value="1"/>
</dbReference>
<dbReference type="EMBL" id="KE346365">
    <property type="protein sequence ID" value="KJE93374.1"/>
    <property type="molecule type" value="Genomic_DNA"/>
</dbReference>
<dbReference type="GO" id="GO:0008428">
    <property type="term" value="F:ribonuclease inhibitor activity"/>
    <property type="evidence" value="ECO:0007669"/>
    <property type="project" value="InterPro"/>
</dbReference>
<dbReference type="GO" id="GO:0008948">
    <property type="term" value="F:oxaloacetate decarboxylase activity"/>
    <property type="evidence" value="ECO:0007669"/>
    <property type="project" value="UniProtKB-EC"/>
</dbReference>
<comment type="similarity">
    <text evidence="2 9">Belongs to the class II aldolase/RraA-like family.</text>
</comment>
<sequence>MSGNELSTADACDQFSDKVQLVDPTIQWRWFGQKRAIRGFAATVRCLEDNSKVRATLEQPGNGRVLVVDGGGSFNCALVGDQLGQLCITNNWAGIIVYGCIRDANVLNAMDVGVLALGTNPRKSNRANRGDCQVPVTIGGREFLPDATWVTADGDGILLSTSAL</sequence>
<dbReference type="AlphaFoldDB" id="A0A0D2X2Y6"/>
<evidence type="ECO:0000313" key="11">
    <source>
        <dbReference type="Proteomes" id="UP000008743"/>
    </source>
</evidence>
<keyword evidence="8" id="KW-0460">Magnesium</keyword>
<dbReference type="CDD" id="cd16841">
    <property type="entry name" value="RraA_family"/>
    <property type="match status" value="1"/>
</dbReference>
<keyword evidence="4 8" id="KW-0479">Metal-binding</keyword>
<dbReference type="Gene3D" id="3.50.30.40">
    <property type="entry name" value="Ribonuclease E inhibitor RraA/RraA-like"/>
    <property type="match status" value="1"/>
</dbReference>
<dbReference type="InterPro" id="IPR036704">
    <property type="entry name" value="RraA/RraA-like_sf"/>
</dbReference>